<protein>
    <submittedName>
        <fullName evidence="2">Uncharacterized protein</fullName>
    </submittedName>
</protein>
<keyword evidence="1" id="KW-0472">Membrane</keyword>
<name>A0A1B8SLG0_9MYCO</name>
<dbReference type="Proteomes" id="UP000092668">
    <property type="component" value="Unassembled WGS sequence"/>
</dbReference>
<keyword evidence="1" id="KW-0812">Transmembrane</keyword>
<keyword evidence="1" id="KW-1133">Transmembrane helix</keyword>
<evidence type="ECO:0000256" key="1">
    <source>
        <dbReference type="SAM" id="Phobius"/>
    </source>
</evidence>
<proteinExistence type="predicted"/>
<organism evidence="2 3">
    <name type="scientific">Mycolicibacter kumamotonensis</name>
    <dbReference type="NCBI Taxonomy" id="354243"/>
    <lineage>
        <taxon>Bacteria</taxon>
        <taxon>Bacillati</taxon>
        <taxon>Actinomycetota</taxon>
        <taxon>Actinomycetes</taxon>
        <taxon>Mycobacteriales</taxon>
        <taxon>Mycobacteriaceae</taxon>
        <taxon>Mycolicibacter</taxon>
    </lineage>
</organism>
<comment type="caution">
    <text evidence="2">The sequence shown here is derived from an EMBL/GenBank/DDBJ whole genome shotgun (WGS) entry which is preliminary data.</text>
</comment>
<dbReference type="AlphaFoldDB" id="A0A1B8SLG0"/>
<sequence length="110" mass="11639">MSGADDGTAWVASEWAWVEEHPVFTTREEKGGNVTRVPVAAVLEPLRFGFGLLVVALAVSVGCTIAGVGFALAGLSEGPGALSWWWLRSGYPQRGSHSSAFRASMCVAWS</sequence>
<evidence type="ECO:0000313" key="2">
    <source>
        <dbReference type="EMBL" id="OBY33547.1"/>
    </source>
</evidence>
<accession>A0A1B8SLG0</accession>
<reference evidence="2 3" key="1">
    <citation type="submission" date="2015-06" db="EMBL/GenBank/DDBJ databases">
        <title>Genome sequence of Mycobacterium kumamotonense strain Roo.</title>
        <authorList>
            <person name="Greninger A.L."/>
            <person name="Cunningham G."/>
            <person name="Miller S."/>
        </authorList>
    </citation>
    <scope>NUCLEOTIDE SEQUENCE [LARGE SCALE GENOMIC DNA]</scope>
    <source>
        <strain evidence="2 3">Roo</strain>
    </source>
</reference>
<dbReference type="EMBL" id="LFOE01000001">
    <property type="protein sequence ID" value="OBY33547.1"/>
    <property type="molecule type" value="Genomic_DNA"/>
</dbReference>
<gene>
    <name evidence="2" type="ORF">ACT18_01065</name>
</gene>
<dbReference type="RefSeq" id="WP_065286827.1">
    <property type="nucleotide sequence ID" value="NZ_LFOE01000001.1"/>
</dbReference>
<feature type="transmembrane region" description="Helical" evidence="1">
    <location>
        <begin position="48"/>
        <end position="75"/>
    </location>
</feature>
<evidence type="ECO:0000313" key="3">
    <source>
        <dbReference type="Proteomes" id="UP000092668"/>
    </source>
</evidence>
<keyword evidence="3" id="KW-1185">Reference proteome</keyword>